<name>A0A1I4AHX9_9GAMM</name>
<evidence type="ECO:0000256" key="1">
    <source>
        <dbReference type="ARBA" id="ARBA00001970"/>
    </source>
</evidence>
<evidence type="ECO:0000256" key="5">
    <source>
        <dbReference type="ARBA" id="ARBA00022617"/>
    </source>
</evidence>
<dbReference type="STRING" id="45496.SAMN04488079_11479"/>
<feature type="transmembrane region" description="Helical" evidence="13">
    <location>
        <begin position="49"/>
        <end position="67"/>
    </location>
</feature>
<sequence length="174" mass="19783">MINDSIDRYGSVTRFFHWLVAVLVIQQFFKFGDIINDGKHWLGETFGPYHTSVGAIIMILAILRLLWSMKQKNQRPIIEGANSKLVKTVHGIMYFCLIAMPPLGALYIHGHGYPVKIFGQVLIEKPAEKIQWAQNVGELHSILAILLAILVIGHIAVALYHHFIRKDDTLRRMA</sequence>
<protein>
    <submittedName>
        <fullName evidence="15">Cytochrome b561</fullName>
    </submittedName>
</protein>
<dbReference type="InterPro" id="IPR011577">
    <property type="entry name" value="Cyt_b561_bac/Ni-Hgenase"/>
</dbReference>
<organism evidence="15 16">
    <name type="scientific">Methylophaga sulfidovorans</name>
    <dbReference type="NCBI Taxonomy" id="45496"/>
    <lineage>
        <taxon>Bacteria</taxon>
        <taxon>Pseudomonadati</taxon>
        <taxon>Pseudomonadota</taxon>
        <taxon>Gammaproteobacteria</taxon>
        <taxon>Thiotrichales</taxon>
        <taxon>Piscirickettsiaceae</taxon>
        <taxon>Methylophaga</taxon>
    </lineage>
</organism>
<proteinExistence type="inferred from homology"/>
<dbReference type="OrthoDB" id="8589936at2"/>
<keyword evidence="16" id="KW-1185">Reference proteome</keyword>
<evidence type="ECO:0000256" key="2">
    <source>
        <dbReference type="ARBA" id="ARBA00004651"/>
    </source>
</evidence>
<evidence type="ECO:0000256" key="10">
    <source>
        <dbReference type="ARBA" id="ARBA00023004"/>
    </source>
</evidence>
<dbReference type="Proteomes" id="UP000198924">
    <property type="component" value="Unassembled WGS sequence"/>
</dbReference>
<dbReference type="EMBL" id="FOSH01000014">
    <property type="protein sequence ID" value="SFK55873.1"/>
    <property type="molecule type" value="Genomic_DNA"/>
</dbReference>
<keyword evidence="8" id="KW-0249">Electron transport</keyword>
<dbReference type="GO" id="GO:0005886">
    <property type="term" value="C:plasma membrane"/>
    <property type="evidence" value="ECO:0007669"/>
    <property type="project" value="UniProtKB-SubCell"/>
</dbReference>
<evidence type="ECO:0000256" key="11">
    <source>
        <dbReference type="ARBA" id="ARBA00023136"/>
    </source>
</evidence>
<reference evidence="16" key="1">
    <citation type="submission" date="2016-10" db="EMBL/GenBank/DDBJ databases">
        <authorList>
            <person name="Varghese N."/>
            <person name="Submissions S."/>
        </authorList>
    </citation>
    <scope>NUCLEOTIDE SEQUENCE [LARGE SCALE GENOMIC DNA]</scope>
    <source>
        <strain evidence="16">DSM 11578</strain>
    </source>
</reference>
<keyword evidence="4" id="KW-1003">Cell membrane</keyword>
<evidence type="ECO:0000256" key="8">
    <source>
        <dbReference type="ARBA" id="ARBA00022982"/>
    </source>
</evidence>
<evidence type="ECO:0000256" key="13">
    <source>
        <dbReference type="SAM" id="Phobius"/>
    </source>
</evidence>
<feature type="transmembrane region" description="Helical" evidence="13">
    <location>
        <begin position="88"/>
        <end position="108"/>
    </location>
</feature>
<dbReference type="RefSeq" id="WP_091714939.1">
    <property type="nucleotide sequence ID" value="NZ_FOSH01000014.1"/>
</dbReference>
<keyword evidence="6 13" id="KW-0812">Transmembrane</keyword>
<dbReference type="Pfam" id="PF01292">
    <property type="entry name" value="Ni_hydr_CYTB"/>
    <property type="match status" value="1"/>
</dbReference>
<feature type="transmembrane region" description="Helical" evidence="13">
    <location>
        <begin position="142"/>
        <end position="163"/>
    </location>
</feature>
<keyword evidence="10" id="KW-0408">Iron</keyword>
<feature type="transmembrane region" description="Helical" evidence="13">
    <location>
        <begin position="12"/>
        <end position="29"/>
    </location>
</feature>
<comment type="cofactor">
    <cofactor evidence="1">
        <name>heme b</name>
        <dbReference type="ChEBI" id="CHEBI:60344"/>
    </cofactor>
</comment>
<dbReference type="PANTHER" id="PTHR30529">
    <property type="entry name" value="CYTOCHROME B561"/>
    <property type="match status" value="1"/>
</dbReference>
<dbReference type="GO" id="GO:0020037">
    <property type="term" value="F:heme binding"/>
    <property type="evidence" value="ECO:0007669"/>
    <property type="project" value="TreeGrafter"/>
</dbReference>
<evidence type="ECO:0000256" key="12">
    <source>
        <dbReference type="ARBA" id="ARBA00037975"/>
    </source>
</evidence>
<evidence type="ECO:0000259" key="14">
    <source>
        <dbReference type="Pfam" id="PF01292"/>
    </source>
</evidence>
<evidence type="ECO:0000313" key="15">
    <source>
        <dbReference type="EMBL" id="SFK55873.1"/>
    </source>
</evidence>
<keyword evidence="3" id="KW-0813">Transport</keyword>
<evidence type="ECO:0000256" key="6">
    <source>
        <dbReference type="ARBA" id="ARBA00022692"/>
    </source>
</evidence>
<comment type="similarity">
    <text evidence="12">Belongs to the cytochrome b561 family.</text>
</comment>
<feature type="domain" description="Cytochrome b561 bacterial/Ni-hydrogenase" evidence="14">
    <location>
        <begin position="8"/>
        <end position="173"/>
    </location>
</feature>
<evidence type="ECO:0000256" key="7">
    <source>
        <dbReference type="ARBA" id="ARBA00022723"/>
    </source>
</evidence>
<comment type="subcellular location">
    <subcellularLocation>
        <location evidence="2">Cell membrane</location>
        <topology evidence="2">Multi-pass membrane protein</topology>
    </subcellularLocation>
</comment>
<keyword evidence="9 13" id="KW-1133">Transmembrane helix</keyword>
<dbReference type="PANTHER" id="PTHR30529:SF1">
    <property type="entry name" value="CYTOCHROME B561 HOMOLOG 2"/>
    <property type="match status" value="1"/>
</dbReference>
<gene>
    <name evidence="15" type="ORF">SAMN04488079_11479</name>
</gene>
<dbReference type="Gene3D" id="1.20.950.20">
    <property type="entry name" value="Transmembrane di-heme cytochromes, Chain C"/>
    <property type="match status" value="1"/>
</dbReference>
<keyword evidence="11 13" id="KW-0472">Membrane</keyword>
<evidence type="ECO:0000256" key="9">
    <source>
        <dbReference type="ARBA" id="ARBA00022989"/>
    </source>
</evidence>
<dbReference type="InterPro" id="IPR016174">
    <property type="entry name" value="Di-haem_cyt_TM"/>
</dbReference>
<dbReference type="AlphaFoldDB" id="A0A1I4AHX9"/>
<dbReference type="InterPro" id="IPR052168">
    <property type="entry name" value="Cytochrome_b561_oxidase"/>
</dbReference>
<dbReference type="GO" id="GO:0022904">
    <property type="term" value="P:respiratory electron transport chain"/>
    <property type="evidence" value="ECO:0007669"/>
    <property type="project" value="InterPro"/>
</dbReference>
<dbReference type="GO" id="GO:0009055">
    <property type="term" value="F:electron transfer activity"/>
    <property type="evidence" value="ECO:0007669"/>
    <property type="project" value="InterPro"/>
</dbReference>
<evidence type="ECO:0000256" key="4">
    <source>
        <dbReference type="ARBA" id="ARBA00022475"/>
    </source>
</evidence>
<evidence type="ECO:0000313" key="16">
    <source>
        <dbReference type="Proteomes" id="UP000198924"/>
    </source>
</evidence>
<dbReference type="GO" id="GO:0046872">
    <property type="term" value="F:metal ion binding"/>
    <property type="evidence" value="ECO:0007669"/>
    <property type="project" value="UniProtKB-KW"/>
</dbReference>
<dbReference type="SUPFAM" id="SSF81342">
    <property type="entry name" value="Transmembrane di-heme cytochromes"/>
    <property type="match status" value="1"/>
</dbReference>
<keyword evidence="5" id="KW-0349">Heme</keyword>
<accession>A0A1I4AHX9</accession>
<evidence type="ECO:0000256" key="3">
    <source>
        <dbReference type="ARBA" id="ARBA00022448"/>
    </source>
</evidence>
<keyword evidence="7" id="KW-0479">Metal-binding</keyword>